<dbReference type="EMBL" id="BPLR01019044">
    <property type="protein sequence ID" value="GIZ04176.1"/>
    <property type="molecule type" value="Genomic_DNA"/>
</dbReference>
<proteinExistence type="predicted"/>
<dbReference type="AlphaFoldDB" id="A0AAV4YDU2"/>
<keyword evidence="2" id="KW-1185">Reference proteome</keyword>
<protein>
    <submittedName>
        <fullName evidence="1">Uncharacterized protein</fullName>
    </submittedName>
</protein>
<reference evidence="1 2" key="1">
    <citation type="submission" date="2021-06" db="EMBL/GenBank/DDBJ databases">
        <title>Caerostris extrusa draft genome.</title>
        <authorList>
            <person name="Kono N."/>
            <person name="Arakawa K."/>
        </authorList>
    </citation>
    <scope>NUCLEOTIDE SEQUENCE [LARGE SCALE GENOMIC DNA]</scope>
</reference>
<evidence type="ECO:0000313" key="1">
    <source>
        <dbReference type="EMBL" id="GIZ04176.1"/>
    </source>
</evidence>
<name>A0AAV4YDU2_CAEEX</name>
<comment type="caution">
    <text evidence="1">The sequence shown here is derived from an EMBL/GenBank/DDBJ whole genome shotgun (WGS) entry which is preliminary data.</text>
</comment>
<gene>
    <name evidence="1" type="ORF">CEXT_348611</name>
</gene>
<evidence type="ECO:0000313" key="2">
    <source>
        <dbReference type="Proteomes" id="UP001054945"/>
    </source>
</evidence>
<sequence length="101" mass="11142">MPPVWKSANRLTTLVHHGTVPTVGYHGGTTVVHNGGHRCANDDDDNYVYSDIVQNVVVGHVKAPLLRVLRILVKTETGKEDRTLRQTTLLSSHTAQSFQTI</sequence>
<accession>A0AAV4YDU2</accession>
<organism evidence="1 2">
    <name type="scientific">Caerostris extrusa</name>
    <name type="common">Bark spider</name>
    <name type="synonym">Caerostris bankana</name>
    <dbReference type="NCBI Taxonomy" id="172846"/>
    <lineage>
        <taxon>Eukaryota</taxon>
        <taxon>Metazoa</taxon>
        <taxon>Ecdysozoa</taxon>
        <taxon>Arthropoda</taxon>
        <taxon>Chelicerata</taxon>
        <taxon>Arachnida</taxon>
        <taxon>Araneae</taxon>
        <taxon>Araneomorphae</taxon>
        <taxon>Entelegynae</taxon>
        <taxon>Araneoidea</taxon>
        <taxon>Araneidae</taxon>
        <taxon>Caerostris</taxon>
    </lineage>
</organism>
<dbReference type="Proteomes" id="UP001054945">
    <property type="component" value="Unassembled WGS sequence"/>
</dbReference>